<evidence type="ECO:0000256" key="5">
    <source>
        <dbReference type="ARBA" id="ARBA00023136"/>
    </source>
</evidence>
<dbReference type="GO" id="GO:0007031">
    <property type="term" value="P:peroxisome organization"/>
    <property type="evidence" value="ECO:0007669"/>
    <property type="project" value="TreeGrafter"/>
</dbReference>
<dbReference type="Gramene" id="TRITD1Bv1G005860.9">
    <property type="protein sequence ID" value="TRITD1Bv1G005860.9"/>
    <property type="gene ID" value="TRITD1Bv1G005860"/>
</dbReference>
<dbReference type="InterPro" id="IPR003439">
    <property type="entry name" value="ABC_transporter-like_ATP-bd"/>
</dbReference>
<evidence type="ECO:0000313" key="8">
    <source>
        <dbReference type="Proteomes" id="UP000324705"/>
    </source>
</evidence>
<proteinExistence type="inferred from homology"/>
<dbReference type="GO" id="GO:0005324">
    <property type="term" value="F:long-chain fatty acid transmembrane transporter activity"/>
    <property type="evidence" value="ECO:0007669"/>
    <property type="project" value="TreeGrafter"/>
</dbReference>
<evidence type="ECO:0000256" key="4">
    <source>
        <dbReference type="ARBA" id="ARBA00022989"/>
    </source>
</evidence>
<feature type="domain" description="ABC transporter" evidence="6">
    <location>
        <begin position="50"/>
        <end position="108"/>
    </location>
</feature>
<dbReference type="GO" id="GO:0005778">
    <property type="term" value="C:peroxisomal membrane"/>
    <property type="evidence" value="ECO:0007669"/>
    <property type="project" value="TreeGrafter"/>
</dbReference>
<accession>A0A9R0QL57</accession>
<name>A0A9R0QL57_TRITD</name>
<comment type="similarity">
    <text evidence="1">Belongs to the ABC transporter superfamily. ABCD family. Peroxisomal fatty acyl CoA transporter (TC 3.A.1.203) subfamily.</text>
</comment>
<dbReference type="GO" id="GO:0006635">
    <property type="term" value="P:fatty acid beta-oxidation"/>
    <property type="evidence" value="ECO:0007669"/>
    <property type="project" value="TreeGrafter"/>
</dbReference>
<dbReference type="GO" id="GO:0042760">
    <property type="term" value="P:very long-chain fatty acid catabolic process"/>
    <property type="evidence" value="ECO:0007669"/>
    <property type="project" value="TreeGrafter"/>
</dbReference>
<dbReference type="PANTHER" id="PTHR11384:SF54">
    <property type="entry name" value="OS05G0107600 PROTEIN"/>
    <property type="match status" value="1"/>
</dbReference>
<gene>
    <name evidence="7" type="ORF">TRITD_1Bv1G005860</name>
</gene>
<sequence>MFHVPQSPYTSLGTLRDQIIYPLSREEAEMKILSLYKASNRSSAPELLDDHLKTVLVNVRLVYLLEREGWDSTPNWEDVLSLGEQQRLGMARLFFHHPKFGILDECTNATSVDVEEHLYRLATNMGITVITSSQVSVGAIPANCAK</sequence>
<dbReference type="Proteomes" id="UP000324705">
    <property type="component" value="Chromosome 1B"/>
</dbReference>
<keyword evidence="4" id="KW-1133">Transmembrane helix</keyword>
<evidence type="ECO:0000256" key="1">
    <source>
        <dbReference type="ARBA" id="ARBA00008575"/>
    </source>
</evidence>
<organism evidence="7 8">
    <name type="scientific">Triticum turgidum subsp. durum</name>
    <name type="common">Durum wheat</name>
    <name type="synonym">Triticum durum</name>
    <dbReference type="NCBI Taxonomy" id="4567"/>
    <lineage>
        <taxon>Eukaryota</taxon>
        <taxon>Viridiplantae</taxon>
        <taxon>Streptophyta</taxon>
        <taxon>Embryophyta</taxon>
        <taxon>Tracheophyta</taxon>
        <taxon>Spermatophyta</taxon>
        <taxon>Magnoliopsida</taxon>
        <taxon>Liliopsida</taxon>
        <taxon>Poales</taxon>
        <taxon>Poaceae</taxon>
        <taxon>BOP clade</taxon>
        <taxon>Pooideae</taxon>
        <taxon>Triticodae</taxon>
        <taxon>Triticeae</taxon>
        <taxon>Triticinae</taxon>
        <taxon>Triticum</taxon>
    </lineage>
</organism>
<protein>
    <recommendedName>
        <fullName evidence="6">ABC transporter domain-containing protein</fullName>
    </recommendedName>
</protein>
<evidence type="ECO:0000256" key="2">
    <source>
        <dbReference type="ARBA" id="ARBA00022448"/>
    </source>
</evidence>
<dbReference type="AlphaFoldDB" id="A0A9R0QL57"/>
<dbReference type="SUPFAM" id="SSF52540">
    <property type="entry name" value="P-loop containing nucleoside triphosphate hydrolases"/>
    <property type="match status" value="1"/>
</dbReference>
<evidence type="ECO:0000256" key="3">
    <source>
        <dbReference type="ARBA" id="ARBA00022692"/>
    </source>
</evidence>
<dbReference type="GO" id="GO:0016887">
    <property type="term" value="F:ATP hydrolysis activity"/>
    <property type="evidence" value="ECO:0007669"/>
    <property type="project" value="InterPro"/>
</dbReference>
<dbReference type="GO" id="GO:0005524">
    <property type="term" value="F:ATP binding"/>
    <property type="evidence" value="ECO:0007669"/>
    <property type="project" value="InterPro"/>
</dbReference>
<dbReference type="Pfam" id="PF00005">
    <property type="entry name" value="ABC_tran"/>
    <property type="match status" value="1"/>
</dbReference>
<dbReference type="Gene3D" id="3.40.50.300">
    <property type="entry name" value="P-loop containing nucleotide triphosphate hydrolases"/>
    <property type="match status" value="1"/>
</dbReference>
<dbReference type="GO" id="GO:0015910">
    <property type="term" value="P:long-chain fatty acid import into peroxisome"/>
    <property type="evidence" value="ECO:0007669"/>
    <property type="project" value="TreeGrafter"/>
</dbReference>
<keyword evidence="5" id="KW-0472">Membrane</keyword>
<dbReference type="InterPro" id="IPR027417">
    <property type="entry name" value="P-loop_NTPase"/>
</dbReference>
<keyword evidence="3" id="KW-0812">Transmembrane</keyword>
<dbReference type="EMBL" id="LT934112">
    <property type="protein sequence ID" value="VAH12466.1"/>
    <property type="molecule type" value="Genomic_DNA"/>
</dbReference>
<keyword evidence="2" id="KW-0813">Transport</keyword>
<evidence type="ECO:0000259" key="6">
    <source>
        <dbReference type="Pfam" id="PF00005"/>
    </source>
</evidence>
<reference evidence="7 8" key="1">
    <citation type="submission" date="2017-09" db="EMBL/GenBank/DDBJ databases">
        <authorList>
            <consortium name="International Durum Wheat Genome Sequencing Consortium (IDWGSC)"/>
            <person name="Milanesi L."/>
        </authorList>
    </citation>
    <scope>NUCLEOTIDE SEQUENCE [LARGE SCALE GENOMIC DNA]</scope>
    <source>
        <strain evidence="8">cv. Svevo</strain>
    </source>
</reference>
<keyword evidence="8" id="KW-1185">Reference proteome</keyword>
<evidence type="ECO:0000313" key="7">
    <source>
        <dbReference type="EMBL" id="VAH12466.1"/>
    </source>
</evidence>
<dbReference type="PANTHER" id="PTHR11384">
    <property type="entry name" value="ATP-BINDING CASSETTE, SUB-FAMILY D MEMBER"/>
    <property type="match status" value="1"/>
</dbReference>
<dbReference type="GO" id="GO:0042626">
    <property type="term" value="F:ATPase-coupled transmembrane transporter activity"/>
    <property type="evidence" value="ECO:0007669"/>
    <property type="project" value="TreeGrafter"/>
</dbReference>
<dbReference type="InterPro" id="IPR050835">
    <property type="entry name" value="ABC_transporter_sub-D"/>
</dbReference>